<evidence type="ECO:0000259" key="1">
    <source>
        <dbReference type="PROSITE" id="PS50883"/>
    </source>
</evidence>
<dbReference type="RefSeq" id="WP_009482098.1">
    <property type="nucleotide sequence ID" value="NZ_BAFE01000047.1"/>
</dbReference>
<evidence type="ECO:0000313" key="3">
    <source>
        <dbReference type="Proteomes" id="UP000004367"/>
    </source>
</evidence>
<dbReference type="Pfam" id="PF00563">
    <property type="entry name" value="EAL"/>
    <property type="match status" value="1"/>
</dbReference>
<protein>
    <recommendedName>
        <fullName evidence="1">EAL domain-containing protein</fullName>
    </recommendedName>
</protein>
<dbReference type="EMBL" id="BAFE01000047">
    <property type="protein sequence ID" value="GAB48200.1"/>
    <property type="molecule type" value="Genomic_DNA"/>
</dbReference>
<feature type="domain" description="EAL" evidence="1">
    <location>
        <begin position="1"/>
        <end position="257"/>
    </location>
</feature>
<dbReference type="Proteomes" id="UP000004367">
    <property type="component" value="Unassembled WGS sequence"/>
</dbReference>
<dbReference type="eggNOG" id="COG5001">
    <property type="taxonomic scope" value="Bacteria"/>
</dbReference>
<dbReference type="PANTHER" id="PTHR33121:SF70">
    <property type="entry name" value="SIGNALING PROTEIN YKOW"/>
    <property type="match status" value="1"/>
</dbReference>
<dbReference type="InterPro" id="IPR001633">
    <property type="entry name" value="EAL_dom"/>
</dbReference>
<reference evidence="2 3" key="1">
    <citation type="submission" date="2012-02" db="EMBL/GenBank/DDBJ databases">
        <title>Whole genome shotgun sequence of Mobilicoccus pelagius NBRC 104925.</title>
        <authorList>
            <person name="Yoshida Y."/>
            <person name="Hosoyama A."/>
            <person name="Tsuchikane K."/>
            <person name="Katsumata H."/>
            <person name="Yamazaki S."/>
            <person name="Fujita N."/>
        </authorList>
    </citation>
    <scope>NUCLEOTIDE SEQUENCE [LARGE SCALE GENOMIC DNA]</scope>
    <source>
        <strain evidence="2 3">NBRC 104925</strain>
    </source>
</reference>
<gene>
    <name evidence="2" type="ORF">MOPEL_067_00490</name>
</gene>
<dbReference type="InterPro" id="IPR035919">
    <property type="entry name" value="EAL_sf"/>
</dbReference>
<dbReference type="InterPro" id="IPR050706">
    <property type="entry name" value="Cyclic-di-GMP_PDE-like"/>
</dbReference>
<dbReference type="GO" id="GO:0071111">
    <property type="term" value="F:cyclic-guanylate-specific phosphodiesterase activity"/>
    <property type="evidence" value="ECO:0007669"/>
    <property type="project" value="InterPro"/>
</dbReference>
<dbReference type="AlphaFoldDB" id="H5UR42"/>
<dbReference type="SMART" id="SM00052">
    <property type="entry name" value="EAL"/>
    <property type="match status" value="1"/>
</dbReference>
<dbReference type="PROSITE" id="PS50883">
    <property type="entry name" value="EAL"/>
    <property type="match status" value="1"/>
</dbReference>
<evidence type="ECO:0000313" key="2">
    <source>
        <dbReference type="EMBL" id="GAB48200.1"/>
    </source>
</evidence>
<comment type="caution">
    <text evidence="2">The sequence shown here is derived from an EMBL/GenBank/DDBJ whole genome shotgun (WGS) entry which is preliminary data.</text>
</comment>
<sequence>MVTDNGEPRGAGDAVVTYFQPFYNLRTGRLQGLEALARRERTDRSDDERLHAGFLAEAQERGRLREVDLQVLDEALGRFAHLHVPTDGDGDAPRLIVRVNVSRDTIAHPYLVADVTGALERHGVAPDRLLVDIPTGLFRDLHAEDAALDRLRRLQDLEISFCLDGFTAKDLDLLPAAAAVPVDIITLHPSVLAGEDGPLTDLARAVQDEGLPVVAAGVETPEQLTTVQDLGFEWAQGFLLGKPAPAGATLSHPVFLPEA</sequence>
<dbReference type="Gene3D" id="3.20.20.450">
    <property type="entry name" value="EAL domain"/>
    <property type="match status" value="1"/>
</dbReference>
<organism evidence="2 3">
    <name type="scientific">Mobilicoccus pelagius NBRC 104925</name>
    <dbReference type="NCBI Taxonomy" id="1089455"/>
    <lineage>
        <taxon>Bacteria</taxon>
        <taxon>Bacillati</taxon>
        <taxon>Actinomycetota</taxon>
        <taxon>Actinomycetes</taxon>
        <taxon>Micrococcales</taxon>
        <taxon>Dermatophilaceae</taxon>
        <taxon>Mobilicoccus</taxon>
    </lineage>
</organism>
<keyword evidence="3" id="KW-1185">Reference proteome</keyword>
<dbReference type="STRING" id="1089455.MOPEL_067_00490"/>
<accession>H5UR42</accession>
<dbReference type="CDD" id="cd01948">
    <property type="entry name" value="EAL"/>
    <property type="match status" value="1"/>
</dbReference>
<dbReference type="SUPFAM" id="SSF141868">
    <property type="entry name" value="EAL domain-like"/>
    <property type="match status" value="1"/>
</dbReference>
<dbReference type="PANTHER" id="PTHR33121">
    <property type="entry name" value="CYCLIC DI-GMP PHOSPHODIESTERASE PDEF"/>
    <property type="match status" value="1"/>
</dbReference>
<name>H5UR42_9MICO</name>
<proteinExistence type="predicted"/>